<dbReference type="CDD" id="cd03487">
    <property type="entry name" value="RT_Bac_retron_II"/>
    <property type="match status" value="1"/>
</dbReference>
<evidence type="ECO:0000313" key="13">
    <source>
        <dbReference type="Proteomes" id="UP000824633"/>
    </source>
</evidence>
<dbReference type="EMBL" id="AP024849">
    <property type="protein sequence ID" value="BCZ45513.1"/>
    <property type="molecule type" value="Genomic_DNA"/>
</dbReference>
<reference evidence="13" key="1">
    <citation type="submission" date="2021-07" db="EMBL/GenBank/DDBJ databases">
        <title>Complete genome sequencing of a Clostridium isolate.</title>
        <authorList>
            <person name="Ueki A."/>
            <person name="Tonouchi A."/>
        </authorList>
    </citation>
    <scope>NUCLEOTIDE SEQUENCE [LARGE SCALE GENOMIC DNA]</scope>
    <source>
        <strain evidence="13">C5S11</strain>
    </source>
</reference>
<evidence type="ECO:0000256" key="10">
    <source>
        <dbReference type="SAM" id="Coils"/>
    </source>
</evidence>
<dbReference type="Proteomes" id="UP000824633">
    <property type="component" value="Chromosome"/>
</dbReference>
<evidence type="ECO:0000256" key="4">
    <source>
        <dbReference type="ARBA" id="ARBA00022723"/>
    </source>
</evidence>
<keyword evidence="5" id="KW-0460">Magnesium</keyword>
<keyword evidence="10" id="KW-0175">Coiled coil</keyword>
<gene>
    <name evidence="12" type="ORF">psyc5s11_15800</name>
</gene>
<dbReference type="InterPro" id="IPR043502">
    <property type="entry name" value="DNA/RNA_pol_sf"/>
</dbReference>
<evidence type="ECO:0000259" key="11">
    <source>
        <dbReference type="PROSITE" id="PS50878"/>
    </source>
</evidence>
<dbReference type="RefSeq" id="WP_224037104.1">
    <property type="nucleotide sequence ID" value="NZ_AP024849.1"/>
</dbReference>
<accession>A0ABM7T2Y0</accession>
<feature type="domain" description="Reverse transcriptase" evidence="11">
    <location>
        <begin position="193"/>
        <end position="451"/>
    </location>
</feature>
<dbReference type="InterPro" id="IPR000123">
    <property type="entry name" value="Reverse_transcriptase_msDNA"/>
</dbReference>
<keyword evidence="13" id="KW-1185">Reference proteome</keyword>
<dbReference type="PROSITE" id="PS50878">
    <property type="entry name" value="RT_POL"/>
    <property type="match status" value="1"/>
</dbReference>
<evidence type="ECO:0000256" key="1">
    <source>
        <dbReference type="ARBA" id="ARBA00012493"/>
    </source>
</evidence>
<dbReference type="InterPro" id="IPR000477">
    <property type="entry name" value="RT_dom"/>
</dbReference>
<dbReference type="PRINTS" id="PR00866">
    <property type="entry name" value="RNADNAPOLMS"/>
</dbReference>
<evidence type="ECO:0000256" key="5">
    <source>
        <dbReference type="ARBA" id="ARBA00022842"/>
    </source>
</evidence>
<comment type="catalytic activity">
    <reaction evidence="9">
        <text>DNA(n) + a 2'-deoxyribonucleoside 5'-triphosphate = DNA(n+1) + diphosphate</text>
        <dbReference type="Rhea" id="RHEA:22508"/>
        <dbReference type="Rhea" id="RHEA-COMP:17339"/>
        <dbReference type="Rhea" id="RHEA-COMP:17340"/>
        <dbReference type="ChEBI" id="CHEBI:33019"/>
        <dbReference type="ChEBI" id="CHEBI:61560"/>
        <dbReference type="ChEBI" id="CHEBI:173112"/>
        <dbReference type="EC" id="2.7.7.49"/>
    </reaction>
</comment>
<organism evidence="12 13">
    <name type="scientific">Clostridium gelidum</name>
    <dbReference type="NCBI Taxonomy" id="704125"/>
    <lineage>
        <taxon>Bacteria</taxon>
        <taxon>Bacillati</taxon>
        <taxon>Bacillota</taxon>
        <taxon>Clostridia</taxon>
        <taxon>Eubacteriales</taxon>
        <taxon>Clostridiaceae</taxon>
        <taxon>Clostridium</taxon>
    </lineage>
</organism>
<evidence type="ECO:0000256" key="8">
    <source>
        <dbReference type="ARBA" id="ARBA00034120"/>
    </source>
</evidence>
<comment type="similarity">
    <text evidence="8">Belongs to the bacterial reverse transcriptase family.</text>
</comment>
<keyword evidence="2" id="KW-0808">Transferase</keyword>
<evidence type="ECO:0000256" key="9">
    <source>
        <dbReference type="ARBA" id="ARBA00048173"/>
    </source>
</evidence>
<evidence type="ECO:0000256" key="2">
    <source>
        <dbReference type="ARBA" id="ARBA00022679"/>
    </source>
</evidence>
<evidence type="ECO:0000256" key="3">
    <source>
        <dbReference type="ARBA" id="ARBA00022695"/>
    </source>
</evidence>
<dbReference type="SUPFAM" id="SSF56672">
    <property type="entry name" value="DNA/RNA polymerases"/>
    <property type="match status" value="1"/>
</dbReference>
<dbReference type="Pfam" id="PF00078">
    <property type="entry name" value="RVT_1"/>
    <property type="match status" value="1"/>
</dbReference>
<dbReference type="PANTHER" id="PTHR34047:SF7">
    <property type="entry name" value="RNA-DIRECTED DNA POLYMERASE"/>
    <property type="match status" value="1"/>
</dbReference>
<dbReference type="EC" id="2.7.7.49" evidence="1"/>
<name>A0ABM7T2Y0_9CLOT</name>
<keyword evidence="6" id="KW-0695">RNA-directed DNA polymerase</keyword>
<evidence type="ECO:0000313" key="12">
    <source>
        <dbReference type="EMBL" id="BCZ45513.1"/>
    </source>
</evidence>
<protein>
    <recommendedName>
        <fullName evidence="1">RNA-directed DNA polymerase</fullName>
        <ecNumber evidence="1">2.7.7.49</ecNumber>
    </recommendedName>
</protein>
<keyword evidence="3" id="KW-0548">Nucleotidyltransferase</keyword>
<feature type="coiled-coil region" evidence="10">
    <location>
        <begin position="5"/>
        <end position="94"/>
    </location>
</feature>
<dbReference type="InterPro" id="IPR051083">
    <property type="entry name" value="GrpII_Intron_Splice-Mob/Def"/>
</dbReference>
<proteinExistence type="inferred from homology"/>
<keyword evidence="4" id="KW-0479">Metal-binding</keyword>
<evidence type="ECO:0000256" key="7">
    <source>
        <dbReference type="ARBA" id="ARBA00023118"/>
    </source>
</evidence>
<keyword evidence="7" id="KW-0051">Antiviral defense</keyword>
<sequence length="520" mass="60118">MIENQETLKNKRQDYREKVNQIGKKEFTLLKMQEYGFWPKNLPTPYEKQENETKEEYAQRKNLIKEYEKIINEISDLYGEKDKINEKLRELKKKYDETWDYEKIRIDVSKTIMEESIARRKERKEQRELEKRQKSEAWVKEKAKGIVFIGKGYSNLLYDKQNDEDKLLSQELPLIEDDKALAEFLGIEYKKLRFLVYHRDVVTVDHYHRFSIPKKKGGERNIAAPKSILKNAQRKILEEILSKVPVSDYAHGFLKGKSVVSGAKAHVAAKADLGEKASGVEKTHDEEKVSGEKTQLLINMDLENFFPTITFERVRGMFKAFGYSGYIASLLAMICTYCERMPIEVRGEIKYVKASNRILPQGSPASPMITNIICVKLDKRLSGLAPKYNCTYTRYADDMSFSFCEENSDLNLGRFMGLVSKIINEEGLKVNKKKTRFLRKNNRQCITGIVINNHEVGVPKKWIKTLRAAIYNANKLTRNGEVVPAKTINEISGMVSWVKSVNGERYSGIIEDGMNLINNI</sequence>
<evidence type="ECO:0000256" key="6">
    <source>
        <dbReference type="ARBA" id="ARBA00022918"/>
    </source>
</evidence>
<dbReference type="PANTHER" id="PTHR34047">
    <property type="entry name" value="NUCLEAR INTRON MATURASE 1, MITOCHONDRIAL-RELATED"/>
    <property type="match status" value="1"/>
</dbReference>